<feature type="region of interest" description="Disordered" evidence="1">
    <location>
        <begin position="1"/>
        <end position="30"/>
    </location>
</feature>
<comment type="caution">
    <text evidence="2">The sequence shown here is derived from an EMBL/GenBank/DDBJ whole genome shotgun (WGS) entry which is preliminary data.</text>
</comment>
<sequence>TNFNKDTEIHSQHQQQSANVNTRIPGSRTAVPPQIAGNPSEPLIQQGKNQGNLPITNTTSNYDGNLQDTGRMKDSVRTQDYQTNFPKISCNFDRPSNRNRTDNTDPPLGNTDNLPKKDQAQEPAPYTVIQTYADRLRFNQSKKGVSINLSEPEITTKQGLPAVLYVKDEIVKDLASTCKFTLIGKFIYTMPRVELIRKNFIFQTQLSGG</sequence>
<accession>A0A6N2C217</accession>
<feature type="compositionally biased region" description="Basic and acidic residues" evidence="1">
    <location>
        <begin position="1"/>
        <end position="11"/>
    </location>
</feature>
<name>A0A6N2C217_SOLCI</name>
<gene>
    <name evidence="2" type="ORF">EJD97_001993</name>
</gene>
<organism evidence="2">
    <name type="scientific">Solanum chilense</name>
    <name type="common">Tomato</name>
    <name type="synonym">Lycopersicon chilense</name>
    <dbReference type="NCBI Taxonomy" id="4083"/>
    <lineage>
        <taxon>Eukaryota</taxon>
        <taxon>Viridiplantae</taxon>
        <taxon>Streptophyta</taxon>
        <taxon>Embryophyta</taxon>
        <taxon>Tracheophyta</taxon>
        <taxon>Spermatophyta</taxon>
        <taxon>Magnoliopsida</taxon>
        <taxon>eudicotyledons</taxon>
        <taxon>Gunneridae</taxon>
        <taxon>Pentapetalae</taxon>
        <taxon>asterids</taxon>
        <taxon>lamiids</taxon>
        <taxon>Solanales</taxon>
        <taxon>Solanaceae</taxon>
        <taxon>Solanoideae</taxon>
        <taxon>Solaneae</taxon>
        <taxon>Solanum</taxon>
        <taxon>Solanum subgen. Lycopersicon</taxon>
    </lineage>
</organism>
<feature type="non-terminal residue" evidence="2">
    <location>
        <position position="1"/>
    </location>
</feature>
<feature type="compositionally biased region" description="Polar residues" evidence="1">
    <location>
        <begin position="12"/>
        <end position="24"/>
    </location>
</feature>
<proteinExistence type="predicted"/>
<feature type="compositionally biased region" description="Polar residues" evidence="1">
    <location>
        <begin position="46"/>
        <end position="68"/>
    </location>
</feature>
<feature type="region of interest" description="Disordered" evidence="1">
    <location>
        <begin position="43"/>
        <end position="124"/>
    </location>
</feature>
<evidence type="ECO:0000313" key="2">
    <source>
        <dbReference type="EMBL" id="TMW99760.1"/>
    </source>
</evidence>
<protein>
    <submittedName>
        <fullName evidence="2">Uncharacterized protein</fullName>
    </submittedName>
</protein>
<evidence type="ECO:0000256" key="1">
    <source>
        <dbReference type="SAM" id="MobiDB-lite"/>
    </source>
</evidence>
<dbReference type="EMBL" id="RXGB01001229">
    <property type="protein sequence ID" value="TMW99760.1"/>
    <property type="molecule type" value="Genomic_DNA"/>
</dbReference>
<dbReference type="AlphaFoldDB" id="A0A6N2C217"/>
<reference evidence="2" key="1">
    <citation type="submission" date="2019-05" db="EMBL/GenBank/DDBJ databases">
        <title>The de novo reference genome and transcriptome assemblies of the wild tomato species Solanum chilense.</title>
        <authorList>
            <person name="Stam R."/>
            <person name="Nosenko T."/>
            <person name="Hoerger A.C."/>
            <person name="Stephan W."/>
            <person name="Seidel M.A."/>
            <person name="Kuhn J.M.M."/>
            <person name="Haberer G."/>
            <person name="Tellier A."/>
        </authorList>
    </citation>
    <scope>NUCLEOTIDE SEQUENCE</scope>
    <source>
        <tissue evidence="2">Mature leaves</tissue>
    </source>
</reference>